<accession>A0AAN0ILS4</accession>
<name>A0AAN0ILS4_AMPQE</name>
<keyword evidence="3" id="KW-1185">Reference proteome</keyword>
<evidence type="ECO:0008006" key="4">
    <source>
        <dbReference type="Google" id="ProtNLM"/>
    </source>
</evidence>
<dbReference type="RefSeq" id="XP_011404114.1">
    <property type="nucleotide sequence ID" value="XM_011405812.1"/>
</dbReference>
<evidence type="ECO:0000256" key="1">
    <source>
        <dbReference type="SAM" id="MobiDB-lite"/>
    </source>
</evidence>
<organism evidence="2 3">
    <name type="scientific">Amphimedon queenslandica</name>
    <name type="common">Sponge</name>
    <dbReference type="NCBI Taxonomy" id="400682"/>
    <lineage>
        <taxon>Eukaryota</taxon>
        <taxon>Metazoa</taxon>
        <taxon>Porifera</taxon>
        <taxon>Demospongiae</taxon>
        <taxon>Heteroscleromorpha</taxon>
        <taxon>Haplosclerida</taxon>
        <taxon>Niphatidae</taxon>
        <taxon>Amphimedon</taxon>
    </lineage>
</organism>
<evidence type="ECO:0000313" key="2">
    <source>
        <dbReference type="EnsemblMetazoa" id="XP_011404114.1"/>
    </source>
</evidence>
<dbReference type="InterPro" id="IPR029168">
    <property type="entry name" value="REC114L"/>
</dbReference>
<dbReference type="Proteomes" id="UP000007879">
    <property type="component" value="Unassembled WGS sequence"/>
</dbReference>
<dbReference type="GeneID" id="105312855"/>
<feature type="compositionally biased region" description="Basic and acidic residues" evidence="1">
    <location>
        <begin position="125"/>
        <end position="134"/>
    </location>
</feature>
<dbReference type="PANTHER" id="PTHR34921:SF1">
    <property type="entry name" value="MEIOTIC RECOMBINATION PROTEIN REC114"/>
    <property type="match status" value="1"/>
</dbReference>
<dbReference type="PANTHER" id="PTHR34921">
    <property type="entry name" value="MEIOTIC RECOMBINATION PROTEIN REC114"/>
    <property type="match status" value="1"/>
</dbReference>
<reference evidence="2" key="2">
    <citation type="submission" date="2024-06" db="UniProtKB">
        <authorList>
            <consortium name="EnsemblMetazoa"/>
        </authorList>
    </citation>
    <scope>IDENTIFICATION</scope>
</reference>
<proteinExistence type="predicted"/>
<protein>
    <recommendedName>
        <fullName evidence="4">Meiotic recombination protein REC114</fullName>
    </recommendedName>
</protein>
<dbReference type="Pfam" id="PF15165">
    <property type="entry name" value="REC114-like"/>
    <property type="match status" value="1"/>
</dbReference>
<sequence>MNESKQIWLVDKYARLVASREPSALSLSQDQGEGNSWQESFILWGTSNWIKGVAKGDSILFLYHHQMSNRRFRIKLSGGTSGVGLARTGVENCRDAVSVLRGLMPVKVIDDISQISQEETSGSSKEGESLRERAQSISKKPLQQAYISSTHLPTDQLSQFIRLCLTDSTFPAFVEAVESELNSMK</sequence>
<reference evidence="3" key="1">
    <citation type="journal article" date="2010" name="Nature">
        <title>The Amphimedon queenslandica genome and the evolution of animal complexity.</title>
        <authorList>
            <person name="Srivastava M."/>
            <person name="Simakov O."/>
            <person name="Chapman J."/>
            <person name="Fahey B."/>
            <person name="Gauthier M.E."/>
            <person name="Mitros T."/>
            <person name="Richards G.S."/>
            <person name="Conaco C."/>
            <person name="Dacre M."/>
            <person name="Hellsten U."/>
            <person name="Larroux C."/>
            <person name="Putnam N.H."/>
            <person name="Stanke M."/>
            <person name="Adamska M."/>
            <person name="Darling A."/>
            <person name="Degnan S.M."/>
            <person name="Oakley T.H."/>
            <person name="Plachetzki D.C."/>
            <person name="Zhai Y."/>
            <person name="Adamski M."/>
            <person name="Calcino A."/>
            <person name="Cummins S.F."/>
            <person name="Goodstein D.M."/>
            <person name="Harris C."/>
            <person name="Jackson D.J."/>
            <person name="Leys S.P."/>
            <person name="Shu S."/>
            <person name="Woodcroft B.J."/>
            <person name="Vervoort M."/>
            <person name="Kosik K.S."/>
            <person name="Manning G."/>
            <person name="Degnan B.M."/>
            <person name="Rokhsar D.S."/>
        </authorList>
    </citation>
    <scope>NUCLEOTIDE SEQUENCE [LARGE SCALE GENOMIC DNA]</scope>
</reference>
<feature type="region of interest" description="Disordered" evidence="1">
    <location>
        <begin position="115"/>
        <end position="134"/>
    </location>
</feature>
<dbReference type="EnsemblMetazoa" id="XM_011405812.1">
    <property type="protein sequence ID" value="XP_011404114.1"/>
    <property type="gene ID" value="LOC105312855"/>
</dbReference>
<dbReference type="AlphaFoldDB" id="A0AAN0ILS4"/>
<dbReference type="KEGG" id="aqu:105312855"/>
<evidence type="ECO:0000313" key="3">
    <source>
        <dbReference type="Proteomes" id="UP000007879"/>
    </source>
</evidence>